<dbReference type="RefSeq" id="WP_310145255.1">
    <property type="nucleotide sequence ID" value="NZ_JAVDTR010000019.1"/>
</dbReference>
<proteinExistence type="predicted"/>
<organism evidence="1 2">
    <name type="scientific">Paenibacillus amylolyticus</name>
    <dbReference type="NCBI Taxonomy" id="1451"/>
    <lineage>
        <taxon>Bacteria</taxon>
        <taxon>Bacillati</taxon>
        <taxon>Bacillota</taxon>
        <taxon>Bacilli</taxon>
        <taxon>Bacillales</taxon>
        <taxon>Paenibacillaceae</taxon>
        <taxon>Paenibacillus</taxon>
    </lineage>
</organism>
<evidence type="ECO:0000313" key="2">
    <source>
        <dbReference type="Proteomes" id="UP001254832"/>
    </source>
</evidence>
<dbReference type="Proteomes" id="UP001254832">
    <property type="component" value="Unassembled WGS sequence"/>
</dbReference>
<evidence type="ECO:0000313" key="1">
    <source>
        <dbReference type="EMBL" id="MDR6726745.1"/>
    </source>
</evidence>
<sequence>MNKKGRNIILVVLFVILILVFTNPNEADYEQWLVEEHGIHYTSSPEMGREYVMSTNGVDQKIEYRGGHIQHAGIYTFYDKHYTDADGNDINIKAFGILKMLFNRS</sequence>
<dbReference type="EMBL" id="JAVDTR010000019">
    <property type="protein sequence ID" value="MDR6726745.1"/>
    <property type="molecule type" value="Genomic_DNA"/>
</dbReference>
<dbReference type="AlphaFoldDB" id="A0AAP5H7R2"/>
<name>A0AAP5H7R2_PAEAM</name>
<accession>A0AAP5H7R2</accession>
<comment type="caution">
    <text evidence="1">The sequence shown here is derived from an EMBL/GenBank/DDBJ whole genome shotgun (WGS) entry which is preliminary data.</text>
</comment>
<gene>
    <name evidence="1" type="ORF">J2W91_005267</name>
</gene>
<reference evidence="1" key="1">
    <citation type="submission" date="2023-07" db="EMBL/GenBank/DDBJ databases">
        <title>Sorghum-associated microbial communities from plants grown in Nebraska, USA.</title>
        <authorList>
            <person name="Schachtman D."/>
        </authorList>
    </citation>
    <scope>NUCLEOTIDE SEQUENCE</scope>
    <source>
        <strain evidence="1">BE80</strain>
    </source>
</reference>
<protein>
    <submittedName>
        <fullName evidence="1">Uncharacterized protein</fullName>
    </submittedName>
</protein>